<keyword evidence="6" id="KW-1185">Reference proteome</keyword>
<evidence type="ECO:0000256" key="2">
    <source>
        <dbReference type="ARBA" id="ARBA00023125"/>
    </source>
</evidence>
<dbReference type="InterPro" id="IPR036388">
    <property type="entry name" value="WH-like_DNA-bd_sf"/>
</dbReference>
<keyword evidence="2" id="KW-0238">DNA-binding</keyword>
<dbReference type="AlphaFoldDB" id="A0A1I4V8L2"/>
<comment type="caution">
    <text evidence="5">The sequence shown here is derived from an EMBL/GenBank/DDBJ whole genome shotgun (WGS) entry which is preliminary data.</text>
</comment>
<proteinExistence type="predicted"/>
<dbReference type="EMBL" id="PJNW01000019">
    <property type="protein sequence ID" value="PKR87358.1"/>
    <property type="molecule type" value="Genomic_DNA"/>
</dbReference>
<dbReference type="Gene3D" id="1.10.10.10">
    <property type="entry name" value="Winged helix-like DNA-binding domain superfamily/Winged helix DNA-binding domain"/>
    <property type="match status" value="1"/>
</dbReference>
<evidence type="ECO:0000313" key="6">
    <source>
        <dbReference type="Proteomes" id="UP000233491"/>
    </source>
</evidence>
<accession>A0A1I4V8L2</accession>
<dbReference type="PROSITE" id="PS50995">
    <property type="entry name" value="HTH_MARR_2"/>
    <property type="match status" value="1"/>
</dbReference>
<evidence type="ECO:0000313" key="5">
    <source>
        <dbReference type="EMBL" id="PKR87358.1"/>
    </source>
</evidence>
<evidence type="ECO:0000256" key="1">
    <source>
        <dbReference type="ARBA" id="ARBA00023015"/>
    </source>
</evidence>
<organism evidence="5 6">
    <name type="scientific">Pleomorphomonas diazotrophica</name>
    <dbReference type="NCBI Taxonomy" id="1166257"/>
    <lineage>
        <taxon>Bacteria</taxon>
        <taxon>Pseudomonadati</taxon>
        <taxon>Pseudomonadota</taxon>
        <taxon>Alphaproteobacteria</taxon>
        <taxon>Hyphomicrobiales</taxon>
        <taxon>Pleomorphomonadaceae</taxon>
        <taxon>Pleomorphomonas</taxon>
    </lineage>
</organism>
<evidence type="ECO:0000256" key="3">
    <source>
        <dbReference type="ARBA" id="ARBA00023163"/>
    </source>
</evidence>
<dbReference type="RefSeq" id="WP_101291169.1">
    <property type="nucleotide sequence ID" value="NZ_FOUQ01000010.1"/>
</dbReference>
<keyword evidence="3" id="KW-0804">Transcription</keyword>
<dbReference type="InterPro" id="IPR000835">
    <property type="entry name" value="HTH_MarR-typ"/>
</dbReference>
<dbReference type="PROSITE" id="PS01117">
    <property type="entry name" value="HTH_MARR_1"/>
    <property type="match status" value="1"/>
</dbReference>
<gene>
    <name evidence="5" type="ORF">CXZ10_20120</name>
</gene>
<keyword evidence="1" id="KW-0805">Transcription regulation</keyword>
<evidence type="ECO:0000259" key="4">
    <source>
        <dbReference type="PROSITE" id="PS50995"/>
    </source>
</evidence>
<dbReference type="PANTHER" id="PTHR33164">
    <property type="entry name" value="TRANSCRIPTIONAL REGULATOR, MARR FAMILY"/>
    <property type="match status" value="1"/>
</dbReference>
<dbReference type="InterPro" id="IPR036390">
    <property type="entry name" value="WH_DNA-bd_sf"/>
</dbReference>
<feature type="domain" description="HTH marR-type" evidence="4">
    <location>
        <begin position="5"/>
        <end position="139"/>
    </location>
</feature>
<reference evidence="5 6" key="1">
    <citation type="submission" date="2017-12" db="EMBL/GenBank/DDBJ databases">
        <title>Anaerobic carbon monoxide metabolism by Pleomorphomonas carboxyditropha sp. nov., a new mesophilic hydrogenogenic carboxidotroph.</title>
        <authorList>
            <person name="Esquivel-Elizondo S."/>
            <person name="Krajmalnik-Brown R."/>
        </authorList>
    </citation>
    <scope>NUCLEOTIDE SEQUENCE [LARGE SCALE GENOMIC DNA]</scope>
    <source>
        <strain evidence="5 6">R5-392</strain>
    </source>
</reference>
<dbReference type="SMART" id="SM00347">
    <property type="entry name" value="HTH_MARR"/>
    <property type="match status" value="1"/>
</dbReference>
<dbReference type="PRINTS" id="PR00598">
    <property type="entry name" value="HTHMARR"/>
</dbReference>
<dbReference type="InterPro" id="IPR023187">
    <property type="entry name" value="Tscrpt_reg_MarR-type_CS"/>
</dbReference>
<dbReference type="PANTHER" id="PTHR33164:SF57">
    <property type="entry name" value="MARR-FAMILY TRANSCRIPTIONAL REGULATOR"/>
    <property type="match status" value="1"/>
</dbReference>
<dbReference type="Proteomes" id="UP000233491">
    <property type="component" value="Unassembled WGS sequence"/>
</dbReference>
<dbReference type="OrthoDB" id="7949807at2"/>
<dbReference type="GO" id="GO:0003677">
    <property type="term" value="F:DNA binding"/>
    <property type="evidence" value="ECO:0007669"/>
    <property type="project" value="UniProtKB-KW"/>
</dbReference>
<dbReference type="Pfam" id="PF12802">
    <property type="entry name" value="MarR_2"/>
    <property type="match status" value="1"/>
</dbReference>
<dbReference type="GO" id="GO:0003700">
    <property type="term" value="F:DNA-binding transcription factor activity"/>
    <property type="evidence" value="ECO:0007669"/>
    <property type="project" value="InterPro"/>
</dbReference>
<dbReference type="InterPro" id="IPR039422">
    <property type="entry name" value="MarR/SlyA-like"/>
</dbReference>
<dbReference type="SUPFAM" id="SSF46785">
    <property type="entry name" value="Winged helix' DNA-binding domain"/>
    <property type="match status" value="1"/>
</dbReference>
<name>A0A1I4V8L2_9HYPH</name>
<dbReference type="GO" id="GO:0006950">
    <property type="term" value="P:response to stress"/>
    <property type="evidence" value="ECO:0007669"/>
    <property type="project" value="TreeGrafter"/>
</dbReference>
<sequence length="152" mass="16671">MSGSGAHLASLMLAGFRTLVDATMEELTRRGHPDFRPVHEYALLAIEAGAASASDLGRSLSVSKQAAAKTIATLERRGYLSVELDPEDGRRKRLDVTDRGREVMRMGAAIFDELRAEWAKTIGVERLDSLEADLERLLGASPLRFDTPGWMT</sequence>
<protein>
    <submittedName>
        <fullName evidence="5">MarR family transcriptional regulator</fullName>
    </submittedName>
</protein>